<feature type="chain" id="PRO_5025343417" evidence="2">
    <location>
        <begin position="22"/>
        <end position="101"/>
    </location>
</feature>
<feature type="signal peptide" evidence="2">
    <location>
        <begin position="1"/>
        <end position="21"/>
    </location>
</feature>
<accession>A0A6B0U739</accession>
<reference evidence="3" key="1">
    <citation type="submission" date="2019-12" db="EMBL/GenBank/DDBJ databases">
        <title>An insight into the sialome of adult female Ixodes ricinus ticks feeding for 6 days.</title>
        <authorList>
            <person name="Perner J."/>
            <person name="Ribeiro J.M.C."/>
        </authorList>
    </citation>
    <scope>NUCLEOTIDE SEQUENCE</scope>
    <source>
        <strain evidence="3">Semi-engorged</strain>
        <tissue evidence="3">Salivary glands</tissue>
    </source>
</reference>
<organism evidence="3">
    <name type="scientific">Ixodes ricinus</name>
    <name type="common">Common tick</name>
    <name type="synonym">Acarus ricinus</name>
    <dbReference type="NCBI Taxonomy" id="34613"/>
    <lineage>
        <taxon>Eukaryota</taxon>
        <taxon>Metazoa</taxon>
        <taxon>Ecdysozoa</taxon>
        <taxon>Arthropoda</taxon>
        <taxon>Chelicerata</taxon>
        <taxon>Arachnida</taxon>
        <taxon>Acari</taxon>
        <taxon>Parasitiformes</taxon>
        <taxon>Ixodida</taxon>
        <taxon>Ixodoidea</taxon>
        <taxon>Ixodidae</taxon>
        <taxon>Ixodinae</taxon>
        <taxon>Ixodes</taxon>
    </lineage>
</organism>
<evidence type="ECO:0000313" key="3">
    <source>
        <dbReference type="EMBL" id="MXU88372.1"/>
    </source>
</evidence>
<dbReference type="AlphaFoldDB" id="A0A6B0U739"/>
<feature type="region of interest" description="Disordered" evidence="1">
    <location>
        <begin position="38"/>
        <end position="83"/>
    </location>
</feature>
<evidence type="ECO:0000256" key="2">
    <source>
        <dbReference type="SAM" id="SignalP"/>
    </source>
</evidence>
<feature type="compositionally biased region" description="Basic and acidic residues" evidence="1">
    <location>
        <begin position="66"/>
        <end position="80"/>
    </location>
</feature>
<sequence length="101" mass="11467">MAVVVAVALFIRVFHILKLRAVVCVAFNETRVPATKMKRIRPAPHAGASPWEQERWALPSPNTRVPLERQTETKDSDKPQTHAACSRWYPWQAFGSSVLMK</sequence>
<evidence type="ECO:0000256" key="1">
    <source>
        <dbReference type="SAM" id="MobiDB-lite"/>
    </source>
</evidence>
<proteinExistence type="predicted"/>
<dbReference type="EMBL" id="GIFC01006289">
    <property type="protein sequence ID" value="MXU88372.1"/>
    <property type="molecule type" value="Transcribed_RNA"/>
</dbReference>
<name>A0A6B0U739_IXORI</name>
<keyword evidence="2" id="KW-0732">Signal</keyword>
<protein>
    <submittedName>
        <fullName evidence="3">Putative secreted protein</fullName>
    </submittedName>
</protein>